<protein>
    <recommendedName>
        <fullName evidence="3">Leucine-rich repeat-containing protein</fullName>
    </recommendedName>
</protein>
<dbReference type="SUPFAM" id="SSF52047">
    <property type="entry name" value="RNI-like"/>
    <property type="match status" value="2"/>
</dbReference>
<dbReference type="Gene3D" id="3.80.10.10">
    <property type="entry name" value="Ribonuclease Inhibitor"/>
    <property type="match status" value="2"/>
</dbReference>
<accession>A0A4Q9L889</accession>
<dbReference type="AlphaFoldDB" id="A0A4Q9L889"/>
<dbReference type="Proteomes" id="UP000292362">
    <property type="component" value="Unassembled WGS sequence"/>
</dbReference>
<dbReference type="InterPro" id="IPR032675">
    <property type="entry name" value="LRR_dom_sf"/>
</dbReference>
<dbReference type="EMBL" id="PITJ01000389">
    <property type="protein sequence ID" value="TBU02930.1"/>
    <property type="molecule type" value="Genomic_DNA"/>
</dbReference>
<gene>
    <name evidence="1" type="ORF">CWI37_0389p0010</name>
</gene>
<evidence type="ECO:0008006" key="3">
    <source>
        <dbReference type="Google" id="ProtNLM"/>
    </source>
</evidence>
<sequence>MNNIELKTNKYKSATNNPICEEIATFCEEPVFTNALIETYSGVEDVCQHCNTSRESVEHLATRCITMPCYDHTKRYNNLYDAYIYSYRSDIILSFQNELYHSIQKILDNNLASKDREISKKVPGIIERGVWPGKKDFYEQLKSKKIGHKQVNLKNIFALILEGFYSEDCLNGFMPNSSDSYPLESNIKENSGNNDQKLIFQSTHYTLDLNNVQIFENEQNEDRNMEKRYPRLYTYPKLLKNTSDNSLDEISSTVHFDSHISHDTLQNYKESYDFKLDCNLDDSKSESKSSQIKHDFIIFDYSEKCIIRSKYFDKVSQSGLTEINLNIKNITKSNIDCCMCRECLQVLCYGWTTNFFNMKNEQFLDYIWFIYDLSCYSTSIALYKLYENLIPFLISYLESESGFYELYSETIQLSEYRNLFLPFLPSLYNSVFVFFNSSTKELLLIDKKQNDARNRFENNLTEKMSIRTTTKTLDIINEDTFKEKTKFLCKLIFSFEINELKISYDDNYFTECKDSNTADSFNEKNAEISKIETCFSSVFNYIEPLQSRKIESIEFERICLSTSDAGFLFSLNNLQSLILVKCQFENHSKYLCTLSAFFLNLKTLRIIGFRLRNSFFNNLNKLKNLTVLDLSWCIYSDSSNKLFMNPLPNLKESRIDYSNFNYKIINCLIKNNKLNVLSLRGMNFSRLRRFEDCAGWSKSYHSLDLSKCKLNETLSNFFSTNIKCKRLFLEHFLDPIHSKKILNQESLYSSTTYISLSGGLLSADLFVCLNNFYKLKYLNLSNFSEGFLEYSYENQKFEYNSITSESSENRDSNVPAVLSNKKASNKELSLKTKFFECLCATDLTISLEKINLAGNNLSESDIYQIELFVNLKYIIISFDDKVFSRALLTYGAIKCPKVETMIIISTNINSDIYNFIMKLPSLRNLELQECEIFMGVLTSYLSSYPIFLEKVILTNTNLSAEDKAVLELLNVNGVEVTIE</sequence>
<dbReference type="VEuPathDB" id="MicrosporidiaDB:CWI37_0389p0010"/>
<reference evidence="1 2" key="1">
    <citation type="submission" date="2017-12" db="EMBL/GenBank/DDBJ databases">
        <authorList>
            <person name="Pombert J.-F."/>
            <person name="Haag K.L."/>
            <person name="Ebert D."/>
        </authorList>
    </citation>
    <scope>NUCLEOTIDE SEQUENCE [LARGE SCALE GENOMIC DNA]</scope>
    <source>
        <strain evidence="1">FI-OER-3-3</strain>
    </source>
</reference>
<name>A0A4Q9L889_9MICR</name>
<evidence type="ECO:0000313" key="2">
    <source>
        <dbReference type="Proteomes" id="UP000292362"/>
    </source>
</evidence>
<evidence type="ECO:0000313" key="1">
    <source>
        <dbReference type="EMBL" id="TBU02930.1"/>
    </source>
</evidence>
<proteinExistence type="predicted"/>
<comment type="caution">
    <text evidence="1">The sequence shown here is derived from an EMBL/GenBank/DDBJ whole genome shotgun (WGS) entry which is preliminary data.</text>
</comment>
<organism evidence="1 2">
    <name type="scientific">Hamiltosporidium tvaerminnensis</name>
    <dbReference type="NCBI Taxonomy" id="1176355"/>
    <lineage>
        <taxon>Eukaryota</taxon>
        <taxon>Fungi</taxon>
        <taxon>Fungi incertae sedis</taxon>
        <taxon>Microsporidia</taxon>
        <taxon>Dubosqiidae</taxon>
        <taxon>Hamiltosporidium</taxon>
    </lineage>
</organism>